<dbReference type="PANTHER" id="PTHR10574:SF444">
    <property type="entry name" value="BASEMENT MEMBRANE-SPECIFIC HEPARAN SULFATE PROTEOGLYCAN CORE PROTEIN"/>
    <property type="match status" value="1"/>
</dbReference>
<dbReference type="AlphaFoldDB" id="A0A3M7RTY6"/>
<comment type="caution">
    <text evidence="7">The sequence shown here is derived from an EMBL/GenBank/DDBJ whole genome shotgun (WGS) entry which is preliminary data.</text>
</comment>
<evidence type="ECO:0000256" key="5">
    <source>
        <dbReference type="ARBA" id="ARBA00023292"/>
    </source>
</evidence>
<evidence type="ECO:0000256" key="1">
    <source>
        <dbReference type="ARBA" id="ARBA00022729"/>
    </source>
</evidence>
<dbReference type="GO" id="GO:0009888">
    <property type="term" value="P:tissue development"/>
    <property type="evidence" value="ECO:0007669"/>
    <property type="project" value="TreeGrafter"/>
</dbReference>
<evidence type="ECO:0000256" key="3">
    <source>
        <dbReference type="ARBA" id="ARBA00023157"/>
    </source>
</evidence>
<name>A0A3M7RTY6_BRAPC</name>
<evidence type="ECO:0000256" key="4">
    <source>
        <dbReference type="ARBA" id="ARBA00023180"/>
    </source>
</evidence>
<dbReference type="Pfam" id="PF00052">
    <property type="entry name" value="Laminin_B"/>
    <property type="match status" value="1"/>
</dbReference>
<dbReference type="Proteomes" id="UP000276133">
    <property type="component" value="Unassembled WGS sequence"/>
</dbReference>
<dbReference type="SMART" id="SM00281">
    <property type="entry name" value="LamB"/>
    <property type="match status" value="1"/>
</dbReference>
<dbReference type="PANTHER" id="PTHR10574">
    <property type="entry name" value="NETRIN/LAMININ-RELATED"/>
    <property type="match status" value="1"/>
</dbReference>
<dbReference type="InterPro" id="IPR002049">
    <property type="entry name" value="LE_dom"/>
</dbReference>
<dbReference type="STRING" id="10195.A0A3M7RTY6"/>
<dbReference type="InterPro" id="IPR050440">
    <property type="entry name" value="Laminin/Netrin_ECM"/>
</dbReference>
<evidence type="ECO:0000259" key="6">
    <source>
        <dbReference type="PROSITE" id="PS51115"/>
    </source>
</evidence>
<feature type="domain" description="Laminin IV type A" evidence="6">
    <location>
        <begin position="101"/>
        <end position="276"/>
    </location>
</feature>
<dbReference type="Gene3D" id="2.10.25.10">
    <property type="entry name" value="Laminin"/>
    <property type="match status" value="2"/>
</dbReference>
<keyword evidence="5" id="KW-0424">Laminin EGF-like domain</keyword>
<keyword evidence="8" id="KW-1185">Reference proteome</keyword>
<keyword evidence="4" id="KW-0325">Glycoprotein</keyword>
<reference evidence="7 8" key="1">
    <citation type="journal article" date="2018" name="Sci. Rep.">
        <title>Genomic signatures of local adaptation to the degree of environmental predictability in rotifers.</title>
        <authorList>
            <person name="Franch-Gras L."/>
            <person name="Hahn C."/>
            <person name="Garcia-Roger E.M."/>
            <person name="Carmona M.J."/>
            <person name="Serra M."/>
            <person name="Gomez A."/>
        </authorList>
    </citation>
    <scope>NUCLEOTIDE SEQUENCE [LARGE SCALE GENOMIC DNA]</scope>
    <source>
        <strain evidence="7">HYR1</strain>
    </source>
</reference>
<dbReference type="OrthoDB" id="10055367at2759"/>
<dbReference type="InterPro" id="IPR000034">
    <property type="entry name" value="Laminin_IV"/>
</dbReference>
<dbReference type="GO" id="GO:0009887">
    <property type="term" value="P:animal organ morphogenesis"/>
    <property type="evidence" value="ECO:0007669"/>
    <property type="project" value="TreeGrafter"/>
</dbReference>
<evidence type="ECO:0000313" key="7">
    <source>
        <dbReference type="EMBL" id="RNA27034.1"/>
    </source>
</evidence>
<dbReference type="PROSITE" id="PS01248">
    <property type="entry name" value="EGF_LAM_1"/>
    <property type="match status" value="2"/>
</dbReference>
<sequence>MDFKVEISNYNRKRIGFLNDRVTQYGATCNPHGTAQESAGSCICKSNVVGKFCDQCAAHSFNLVTNHEYKRGCLSCFCNGLEVQCQSSNLVYEALRADFATESHDWSIGDKFTKNVQALQLVNGGLEYSDFNIFRDREAFFIAPDKFKGNKLSSYGGNITIKLKYSTLSQDSCKFELRLSGSHVNIVYLSLENLIPDVVNEIVVPLYEDEFKRYGDNGKVNREHMLMALSDIKLIMIRANYSPDQYLINLNEFGIDVAQESNLDNSESRKAKSVEICECPVGYSGNSCENCAQGFKRSISGFYLGLCEPEF</sequence>
<evidence type="ECO:0000256" key="2">
    <source>
        <dbReference type="ARBA" id="ARBA00022737"/>
    </source>
</evidence>
<gene>
    <name evidence="7" type="ORF">BpHYR1_023632</name>
</gene>
<protein>
    <submittedName>
        <fullName evidence="7">Basement membrane-specific heparan sulfate proteoglycan core isoform X8</fullName>
    </submittedName>
</protein>
<keyword evidence="2" id="KW-0677">Repeat</keyword>
<evidence type="ECO:0000313" key="8">
    <source>
        <dbReference type="Proteomes" id="UP000276133"/>
    </source>
</evidence>
<dbReference type="Pfam" id="PF00053">
    <property type="entry name" value="EGF_laminin"/>
    <property type="match status" value="2"/>
</dbReference>
<dbReference type="EMBL" id="REGN01002609">
    <property type="protein sequence ID" value="RNA27034.1"/>
    <property type="molecule type" value="Genomic_DNA"/>
</dbReference>
<accession>A0A3M7RTY6</accession>
<keyword evidence="3" id="KW-1015">Disulfide bond</keyword>
<proteinExistence type="predicted"/>
<dbReference type="PROSITE" id="PS51115">
    <property type="entry name" value="LAMININ_IVA"/>
    <property type="match status" value="1"/>
</dbReference>
<dbReference type="CDD" id="cd00055">
    <property type="entry name" value="EGF_Lam"/>
    <property type="match status" value="1"/>
</dbReference>
<organism evidence="7 8">
    <name type="scientific">Brachionus plicatilis</name>
    <name type="common">Marine rotifer</name>
    <name type="synonym">Brachionus muelleri</name>
    <dbReference type="NCBI Taxonomy" id="10195"/>
    <lineage>
        <taxon>Eukaryota</taxon>
        <taxon>Metazoa</taxon>
        <taxon>Spiralia</taxon>
        <taxon>Gnathifera</taxon>
        <taxon>Rotifera</taxon>
        <taxon>Eurotatoria</taxon>
        <taxon>Monogononta</taxon>
        <taxon>Pseudotrocha</taxon>
        <taxon>Ploima</taxon>
        <taxon>Brachionidae</taxon>
        <taxon>Brachionus</taxon>
    </lineage>
</organism>
<keyword evidence="1" id="KW-0732">Signal</keyword>